<dbReference type="SUPFAM" id="SSF53448">
    <property type="entry name" value="Nucleotide-diphospho-sugar transferases"/>
    <property type="match status" value="1"/>
</dbReference>
<dbReference type="OrthoDB" id="9788394at2"/>
<protein>
    <recommendedName>
        <fullName evidence="8">Probable molybdenum cofactor guanylyltransferase</fullName>
        <shortName evidence="8">MoCo guanylyltransferase</shortName>
        <ecNumber evidence="8">2.7.7.77</ecNumber>
    </recommendedName>
    <alternativeName>
        <fullName evidence="8">GTP:molybdopterin guanylyltransferase</fullName>
    </alternativeName>
    <alternativeName>
        <fullName evidence="8">Mo-MPT guanylyltransferase</fullName>
    </alternativeName>
    <alternativeName>
        <fullName evidence="8">Molybdopterin guanylyltransferase</fullName>
    </alternativeName>
    <alternativeName>
        <fullName evidence="8">Molybdopterin-guanine dinucleotide synthase</fullName>
        <shortName evidence="8">MGD synthase</shortName>
    </alternativeName>
</protein>
<evidence type="ECO:0000313" key="11">
    <source>
        <dbReference type="Proteomes" id="UP000316092"/>
    </source>
</evidence>
<dbReference type="Gene3D" id="3.90.550.10">
    <property type="entry name" value="Spore Coat Polysaccharide Biosynthesis Protein SpsA, Chain A"/>
    <property type="match status" value="1"/>
</dbReference>
<feature type="binding site" evidence="8">
    <location>
        <position position="107"/>
    </location>
    <ligand>
        <name>Mg(2+)</name>
        <dbReference type="ChEBI" id="CHEBI:18420"/>
    </ligand>
</feature>
<comment type="similarity">
    <text evidence="8">Belongs to the MobA family.</text>
</comment>
<name>A0A553V1U7_9DEIO</name>
<organism evidence="10 11">
    <name type="scientific">Deinococcus detaillensis</name>
    <dbReference type="NCBI Taxonomy" id="2592048"/>
    <lineage>
        <taxon>Bacteria</taxon>
        <taxon>Thermotogati</taxon>
        <taxon>Deinococcota</taxon>
        <taxon>Deinococci</taxon>
        <taxon>Deinococcales</taxon>
        <taxon>Deinococcaceae</taxon>
        <taxon>Deinococcus</taxon>
    </lineage>
</organism>
<comment type="caution">
    <text evidence="8">Lacks conserved residue(s) required for the propagation of feature annotation.</text>
</comment>
<comment type="function">
    <text evidence="8">Transfers a GMP moiety from GTP to Mo-molybdopterin (Mo-MPT) cofactor (Moco or molybdenum cofactor) to form Mo-molybdopterin guanine dinucleotide (Mo-MGD) cofactor.</text>
</comment>
<keyword evidence="4 8" id="KW-0547">Nucleotide-binding</keyword>
<evidence type="ECO:0000256" key="7">
    <source>
        <dbReference type="ARBA" id="ARBA00023150"/>
    </source>
</evidence>
<dbReference type="GO" id="GO:0005737">
    <property type="term" value="C:cytoplasm"/>
    <property type="evidence" value="ECO:0007669"/>
    <property type="project" value="UniProtKB-SubCell"/>
</dbReference>
<dbReference type="GO" id="GO:0046872">
    <property type="term" value="F:metal ion binding"/>
    <property type="evidence" value="ECO:0007669"/>
    <property type="project" value="UniProtKB-KW"/>
</dbReference>
<dbReference type="Pfam" id="PF12804">
    <property type="entry name" value="NTP_transf_3"/>
    <property type="match status" value="1"/>
</dbReference>
<dbReference type="GO" id="GO:0061603">
    <property type="term" value="F:molybdenum cofactor guanylyltransferase activity"/>
    <property type="evidence" value="ECO:0007669"/>
    <property type="project" value="UniProtKB-EC"/>
</dbReference>
<reference evidence="10 11" key="1">
    <citation type="submission" date="2019-07" db="EMBL/GenBank/DDBJ databases">
        <title>Deinococcus detaillus sp. nov., isolated from humus soil in Antarctica.</title>
        <authorList>
            <person name="Zhang K."/>
        </authorList>
    </citation>
    <scope>NUCLEOTIDE SEQUENCE [LARGE SCALE GENOMIC DNA]</scope>
    <source>
        <strain evidence="10 11">H1</strain>
    </source>
</reference>
<keyword evidence="6 8" id="KW-0342">GTP-binding</keyword>
<proteinExistence type="inferred from homology"/>
<dbReference type="GO" id="GO:0005525">
    <property type="term" value="F:GTP binding"/>
    <property type="evidence" value="ECO:0007669"/>
    <property type="project" value="UniProtKB-UniRule"/>
</dbReference>
<feature type="binding site" evidence="8">
    <location>
        <position position="107"/>
    </location>
    <ligand>
        <name>GTP</name>
        <dbReference type="ChEBI" id="CHEBI:37565"/>
    </ligand>
</feature>
<dbReference type="PANTHER" id="PTHR19136:SF81">
    <property type="entry name" value="MOLYBDENUM COFACTOR GUANYLYLTRANSFERASE"/>
    <property type="match status" value="1"/>
</dbReference>
<dbReference type="PANTHER" id="PTHR19136">
    <property type="entry name" value="MOLYBDENUM COFACTOR GUANYLYLTRANSFERASE"/>
    <property type="match status" value="1"/>
</dbReference>
<evidence type="ECO:0000256" key="2">
    <source>
        <dbReference type="ARBA" id="ARBA00022679"/>
    </source>
</evidence>
<dbReference type="Proteomes" id="UP000316092">
    <property type="component" value="Unassembled WGS sequence"/>
</dbReference>
<evidence type="ECO:0000256" key="6">
    <source>
        <dbReference type="ARBA" id="ARBA00023134"/>
    </source>
</evidence>
<keyword evidence="5 8" id="KW-0460">Magnesium</keyword>
<gene>
    <name evidence="8" type="primary">mobA</name>
    <name evidence="10" type="ORF">FNU79_07485</name>
</gene>
<dbReference type="RefSeq" id="WP_143720241.1">
    <property type="nucleotide sequence ID" value="NZ_VKDB01000005.1"/>
</dbReference>
<dbReference type="EMBL" id="VKDB01000005">
    <property type="protein sequence ID" value="TSA86477.1"/>
    <property type="molecule type" value="Genomic_DNA"/>
</dbReference>
<evidence type="ECO:0000313" key="10">
    <source>
        <dbReference type="EMBL" id="TSA86477.1"/>
    </source>
</evidence>
<feature type="binding site" evidence="8">
    <location>
        <position position="72"/>
    </location>
    <ligand>
        <name>GTP</name>
        <dbReference type="ChEBI" id="CHEBI:37565"/>
    </ligand>
</feature>
<dbReference type="InterPro" id="IPR013482">
    <property type="entry name" value="Molybde_CF_guanTrfase"/>
</dbReference>
<dbReference type="EC" id="2.7.7.77" evidence="8"/>
<feature type="domain" description="MobA-like NTP transferase" evidence="9">
    <location>
        <begin position="14"/>
        <end position="169"/>
    </location>
</feature>
<evidence type="ECO:0000256" key="1">
    <source>
        <dbReference type="ARBA" id="ARBA00022490"/>
    </source>
</evidence>
<dbReference type="InterPro" id="IPR029044">
    <property type="entry name" value="Nucleotide-diphossugar_trans"/>
</dbReference>
<evidence type="ECO:0000259" key="9">
    <source>
        <dbReference type="Pfam" id="PF12804"/>
    </source>
</evidence>
<keyword evidence="3 8" id="KW-0479">Metal-binding</keyword>
<comment type="domain">
    <text evidence="8">The N-terminal domain determines nucleotide recognition and specific binding, while the C-terminal domain determines the specific binding to the target protein.</text>
</comment>
<keyword evidence="1 8" id="KW-0963">Cytoplasm</keyword>
<feature type="binding site" evidence="8">
    <location>
        <begin position="17"/>
        <end position="19"/>
    </location>
    <ligand>
        <name>GTP</name>
        <dbReference type="ChEBI" id="CHEBI:37565"/>
    </ligand>
</feature>
<evidence type="ECO:0000256" key="3">
    <source>
        <dbReference type="ARBA" id="ARBA00022723"/>
    </source>
</evidence>
<evidence type="ECO:0000256" key="4">
    <source>
        <dbReference type="ARBA" id="ARBA00022741"/>
    </source>
</evidence>
<dbReference type="CDD" id="cd02503">
    <property type="entry name" value="MobA"/>
    <property type="match status" value="1"/>
</dbReference>
<evidence type="ECO:0000256" key="8">
    <source>
        <dbReference type="HAMAP-Rule" id="MF_00316"/>
    </source>
</evidence>
<accession>A0A553V1U7</accession>
<comment type="catalytic activity">
    <reaction evidence="8">
        <text>Mo-molybdopterin + GTP + H(+) = Mo-molybdopterin guanine dinucleotide + diphosphate</text>
        <dbReference type="Rhea" id="RHEA:34243"/>
        <dbReference type="ChEBI" id="CHEBI:15378"/>
        <dbReference type="ChEBI" id="CHEBI:33019"/>
        <dbReference type="ChEBI" id="CHEBI:37565"/>
        <dbReference type="ChEBI" id="CHEBI:71302"/>
        <dbReference type="ChEBI" id="CHEBI:71310"/>
        <dbReference type="EC" id="2.7.7.77"/>
    </reaction>
</comment>
<comment type="subcellular location">
    <subcellularLocation>
        <location evidence="8">Cytoplasm</location>
    </subcellularLocation>
</comment>
<keyword evidence="10" id="KW-0548">Nucleotidyltransferase</keyword>
<dbReference type="GO" id="GO:0006777">
    <property type="term" value="P:Mo-molybdopterin cofactor biosynthetic process"/>
    <property type="evidence" value="ECO:0007669"/>
    <property type="project" value="UniProtKB-KW"/>
</dbReference>
<keyword evidence="7 8" id="KW-0501">Molybdenum cofactor biosynthesis</keyword>
<keyword evidence="2 8" id="KW-0808">Transferase</keyword>
<feature type="binding site" evidence="8">
    <location>
        <position position="29"/>
    </location>
    <ligand>
        <name>GTP</name>
        <dbReference type="ChEBI" id="CHEBI:37565"/>
    </ligand>
</feature>
<dbReference type="InterPro" id="IPR025877">
    <property type="entry name" value="MobA-like_NTP_Trfase"/>
</dbReference>
<dbReference type="AlphaFoldDB" id="A0A553V1U7"/>
<sequence>MLPAAPPPAIVTAAIITAGGASRRFGSDKALARLGGQTLLERVAASLENHAPKLIVAPPGKYALSGWQNVPDTRPGEGPLAGLEAGLGVLKTGALEPRLWAAFAAVDLPYLTPKFWKRLAHFREPNAQAVIGHSSDKRKQPLAALYHVSSLSTVTALLDKGERRMLALLDELAVIEVSWAELESAAPQAYQNVNRVEDLSESSI</sequence>
<dbReference type="HAMAP" id="MF_00316">
    <property type="entry name" value="MobA"/>
    <property type="match status" value="1"/>
</dbReference>
<comment type="caution">
    <text evidence="10">The sequence shown here is derived from an EMBL/GenBank/DDBJ whole genome shotgun (WGS) entry which is preliminary data.</text>
</comment>
<keyword evidence="11" id="KW-1185">Reference proteome</keyword>
<evidence type="ECO:0000256" key="5">
    <source>
        <dbReference type="ARBA" id="ARBA00022842"/>
    </source>
</evidence>
<comment type="cofactor">
    <cofactor evidence="8">
        <name>Mg(2+)</name>
        <dbReference type="ChEBI" id="CHEBI:18420"/>
    </cofactor>
</comment>